<dbReference type="GO" id="GO:0005634">
    <property type="term" value="C:nucleus"/>
    <property type="evidence" value="ECO:0007669"/>
    <property type="project" value="UniProtKB-SubCell"/>
</dbReference>
<dbReference type="InterPro" id="IPR017930">
    <property type="entry name" value="Myb_dom"/>
</dbReference>
<organism evidence="8 9">
    <name type="scientific">Hibiscus trionum</name>
    <name type="common">Flower of an hour</name>
    <dbReference type="NCBI Taxonomy" id="183268"/>
    <lineage>
        <taxon>Eukaryota</taxon>
        <taxon>Viridiplantae</taxon>
        <taxon>Streptophyta</taxon>
        <taxon>Embryophyta</taxon>
        <taxon>Tracheophyta</taxon>
        <taxon>Spermatophyta</taxon>
        <taxon>Magnoliopsida</taxon>
        <taxon>eudicotyledons</taxon>
        <taxon>Gunneridae</taxon>
        <taxon>Pentapetalae</taxon>
        <taxon>rosids</taxon>
        <taxon>malvids</taxon>
        <taxon>Malvales</taxon>
        <taxon>Malvaceae</taxon>
        <taxon>Malvoideae</taxon>
        <taxon>Hibiscus</taxon>
    </lineage>
</organism>
<feature type="compositionally biased region" description="Basic and acidic residues" evidence="4">
    <location>
        <begin position="88"/>
        <end position="126"/>
    </location>
</feature>
<keyword evidence="9" id="KW-1185">Reference proteome</keyword>
<feature type="compositionally biased region" description="Polar residues" evidence="4">
    <location>
        <begin position="1450"/>
        <end position="1461"/>
    </location>
</feature>
<reference evidence="8" key="1">
    <citation type="submission" date="2023-05" db="EMBL/GenBank/DDBJ databases">
        <title>Genome and transcriptome analyses reveal genes involved in the formation of fine ridges on petal epidermal cells in Hibiscus trionum.</title>
        <authorList>
            <person name="Koshimizu S."/>
            <person name="Masuda S."/>
            <person name="Ishii T."/>
            <person name="Shirasu K."/>
            <person name="Hoshino A."/>
            <person name="Arita M."/>
        </authorList>
    </citation>
    <scope>NUCLEOTIDE SEQUENCE</scope>
    <source>
        <strain evidence="8">Hamamatsu line</strain>
    </source>
</reference>
<feature type="coiled-coil region" evidence="3">
    <location>
        <begin position="432"/>
        <end position="459"/>
    </location>
</feature>
<dbReference type="OrthoDB" id="10258692at2759"/>
<feature type="domain" description="HTH myb-type" evidence="7">
    <location>
        <begin position="1030"/>
        <end position="1079"/>
    </location>
</feature>
<sequence>MPPEPLPWDRKDFYRERTQSLPQQPLTARWGDSSPMSPYQHGSFREFTPWGPSDFRRPPGHGRQGSWHLFAEENGGHGYVPSRSGNKILDDKNFSQSDPRVDGKYGRNSRENDRGSYSERDWRVHSWESCNGSPSTPGRPHHVNNERRSVDDMPSYHSQTHSVFVNTWDQLQKGQHDNKTCAVNGLGTGQKCQRESSVGSIDWKPLKWSHSGSLSSWGSGFSHSSSSKSLGGVDSGEGKHELQQKNLTPVQSPSGDAATCVTSAGPSDETASRKKPRLAWGEGLAKYEKKKVEGPDASTDKGGAMISVCNAEYNNSPSSNLADKSPRVLGFSDCASPATPSSVACSSSPGVEEKIFVKAANIDNDIGLLCASPSIGSQNQLEGASFNLEKLDINSIINMGSSLINLLQPDDPCMVDSSFVRSTAISKLLLLKGDALKALEMTESEIDSLENELKLLKGDSRSGCPCPATSSSLPVEEHGKACGEQVAVSVVIPRPPLEIDTCGDALVQNLPLSNGVLEEVNDDVKDGDIDSPGTATSKFVEPLSLEKAVSPSDIVKFHECSGDLGSVQLTTMEEVILAPGSGNEGIVTTISAEGSVLKKIDNDALVSESLGSDAGGENTMYEIILATNKILADVASDVFNRLLPKDLCGVEISEIANVACMQYQTAIREKIAMRKQYLRFKERVLTLKFKAFQNAWKEDMRSLSMRKCRAKSLKKYELSLRATHSGYQKHRSSIRSRVASPAGNLVLEPSAVMINFASRLLDSCGRIHRNALKMPALILDEKEKVVSRFISSNGLVEDPFAIEKERALINPWTSEEKEIFIHKLAAFGKDFRKIASFLDHKTTADCVEFYYKNHKSECFEKTKNRNDLSKPGKSAVDTYLLTSGKKRSRENAVSLDVLGAASVIAAHAKSSIQNWHKSTGMIVLGGRFDSKTSLVDDSIDIKSSNFDIVGSDQDTVAADVLAGICGSFSSEAMSSCITSSAGPGESCHLDRKCHKVDSVVKRPSTSDVLQNVDEDTCSDESCGEMGSAHWTDEEKSIFIQAVSSYGKDFEMISRYVGTRSSDQCKVFFSKARKCLGLDLMNPRTRNTGTPMSDDANGGGTDTEDACVQESSVICGDKLGSIVDDGLPRTIVCMNVEESNPTMEPSLQTDPIISEGNDGRLVDCKNSEAVEAIISDVDQTGTISEGGADDMEVDSNQAESLQVQNSVALANLNALRNHVVEQGVPLAVSASHRGTADPRLSSLDALVEPKSDAACFTEGFGSNRESQKTLLSKTCTDERDTKFSAETGSQIICRLGSNKTGDESIEKTFNTKGMHQVPLDMGSTGMPSIFLLPYESSANVSALHDSDNSQCENICNQDRLSSALAYPETEDIQAHKSVSGHESKRFSGKPLVDHAEVQISTLKEINVDVSRSQLPEVKRLSTLERGVTGSFLAQDYLHKCNGPKPAAELPQQVQKSELANSRQKSHTRSLSDTEKPCRNGNVKLFGQILNSSSQDVEKVSHFSKQSVKYSDFNSSGRKNVGGNGSFSKFDQNMIFAPKNVPKRSYGFWDGNRIQTGLSSLPDSAILVSKYPAAFVNYPSTSSQMEQQASQTVVRNTDRNLNGISVFIPGEISSNSTVMDYQGDMDIRR</sequence>
<comment type="caution">
    <text evidence="8">The sequence shown here is derived from an EMBL/GenBank/DDBJ whole genome shotgun (WGS) entry which is preliminary data.</text>
</comment>
<dbReference type="PANTHER" id="PTHR47340">
    <property type="entry name" value="DUPLICATED HOMEODOMAIN-LIKE SUPERFAMILY PROTEIN"/>
    <property type="match status" value="1"/>
</dbReference>
<evidence type="ECO:0000256" key="2">
    <source>
        <dbReference type="ARBA" id="ARBA00023242"/>
    </source>
</evidence>
<evidence type="ECO:0000259" key="5">
    <source>
        <dbReference type="PROSITE" id="PS50090"/>
    </source>
</evidence>
<dbReference type="PANTHER" id="PTHR47340:SF1">
    <property type="entry name" value="DUPLICATED HOMEODOMAIN-LIKE SUPERFAMILY PROTEIN"/>
    <property type="match status" value="1"/>
</dbReference>
<dbReference type="EMBL" id="BSYR01000017">
    <property type="protein sequence ID" value="GMI80625.1"/>
    <property type="molecule type" value="Genomic_DNA"/>
</dbReference>
<dbReference type="Proteomes" id="UP001165190">
    <property type="component" value="Unassembled WGS sequence"/>
</dbReference>
<dbReference type="InterPro" id="IPR001005">
    <property type="entry name" value="SANT/Myb"/>
</dbReference>
<dbReference type="PROSITE" id="PS51294">
    <property type="entry name" value="HTH_MYB"/>
    <property type="match status" value="1"/>
</dbReference>
<dbReference type="Gene3D" id="1.10.10.60">
    <property type="entry name" value="Homeodomain-like"/>
    <property type="match status" value="1"/>
</dbReference>
<evidence type="ECO:0000256" key="3">
    <source>
        <dbReference type="SAM" id="Coils"/>
    </source>
</evidence>
<feature type="domain" description="SANT" evidence="6">
    <location>
        <begin position="807"/>
        <end position="858"/>
    </location>
</feature>
<gene>
    <name evidence="8" type="ORF">HRI_001731800</name>
</gene>
<evidence type="ECO:0000313" key="9">
    <source>
        <dbReference type="Proteomes" id="UP001165190"/>
    </source>
</evidence>
<dbReference type="CDD" id="cd00167">
    <property type="entry name" value="SANT"/>
    <property type="match status" value="1"/>
</dbReference>
<dbReference type="InterPro" id="IPR009057">
    <property type="entry name" value="Homeodomain-like_sf"/>
</dbReference>
<name>A0A9W7HMM2_HIBTR</name>
<dbReference type="SMART" id="SM00717">
    <property type="entry name" value="SANT"/>
    <property type="match status" value="2"/>
</dbReference>
<protein>
    <submittedName>
        <fullName evidence="8">POWERDRESS</fullName>
    </submittedName>
</protein>
<keyword evidence="2" id="KW-0539">Nucleus</keyword>
<feature type="domain" description="SANT" evidence="6">
    <location>
        <begin position="1030"/>
        <end position="1076"/>
    </location>
</feature>
<feature type="compositionally biased region" description="Polar residues" evidence="4">
    <location>
        <begin position="244"/>
        <end position="265"/>
    </location>
</feature>
<feature type="region of interest" description="Disordered" evidence="4">
    <location>
        <begin position="1442"/>
        <end position="1476"/>
    </location>
</feature>
<dbReference type="SUPFAM" id="SSF46689">
    <property type="entry name" value="Homeodomain-like"/>
    <property type="match status" value="2"/>
</dbReference>
<dbReference type="Gene3D" id="1.20.58.1880">
    <property type="match status" value="1"/>
</dbReference>
<feature type="compositionally biased region" description="Basic and acidic residues" evidence="4">
    <location>
        <begin position="7"/>
        <end position="18"/>
    </location>
</feature>
<feature type="domain" description="Myb-like" evidence="5">
    <location>
        <begin position="1030"/>
        <end position="1072"/>
    </location>
</feature>
<evidence type="ECO:0000256" key="4">
    <source>
        <dbReference type="SAM" id="MobiDB-lite"/>
    </source>
</evidence>
<evidence type="ECO:0000259" key="6">
    <source>
        <dbReference type="PROSITE" id="PS51293"/>
    </source>
</evidence>
<feature type="compositionally biased region" description="Low complexity" evidence="4">
    <location>
        <begin position="216"/>
        <end position="232"/>
    </location>
</feature>
<dbReference type="PROSITE" id="PS50090">
    <property type="entry name" value="MYB_LIKE"/>
    <property type="match status" value="1"/>
</dbReference>
<feature type="region of interest" description="Disordered" evidence="4">
    <location>
        <begin position="1"/>
        <end position="154"/>
    </location>
</feature>
<dbReference type="Pfam" id="PF00249">
    <property type="entry name" value="Myb_DNA-binding"/>
    <property type="match status" value="2"/>
</dbReference>
<accession>A0A9W7HMM2</accession>
<dbReference type="PROSITE" id="PS51293">
    <property type="entry name" value="SANT"/>
    <property type="match status" value="2"/>
</dbReference>
<evidence type="ECO:0000256" key="1">
    <source>
        <dbReference type="ARBA" id="ARBA00004123"/>
    </source>
</evidence>
<evidence type="ECO:0000259" key="7">
    <source>
        <dbReference type="PROSITE" id="PS51294"/>
    </source>
</evidence>
<dbReference type="InterPro" id="IPR017884">
    <property type="entry name" value="SANT_dom"/>
</dbReference>
<evidence type="ECO:0000313" key="8">
    <source>
        <dbReference type="EMBL" id="GMI80625.1"/>
    </source>
</evidence>
<feature type="region of interest" description="Disordered" evidence="4">
    <location>
        <begin position="216"/>
        <end position="277"/>
    </location>
</feature>
<keyword evidence="3" id="KW-0175">Coiled coil</keyword>
<comment type="subcellular location">
    <subcellularLocation>
        <location evidence="1">Nucleus</location>
    </subcellularLocation>
</comment>
<proteinExistence type="predicted"/>